<sequence>MGDDVHEESNVRHNSKSGKVRGYESDYILSSDPRSYEDTNAGSEIEEARRHRSTMQIFDPSKPLEDFSLDLKFKDLKLFKKELVDYSTRKGFEFKYVKNDAVRVRAIYSGKNYTWLILCSWCCGKKALIIVKHYVPQHSCLLGTTKNRKVTPLVIEKRFGEMIFVKLFITPRHLRSMVRREMGVFITQKVCRNAKEKANPGDIPTFQKMYICLTAAREGFLGGCKRIIGVDGYFLKGQLLVVVGRDRNNQIFPIAWAIVQKETIESWTWFFEQLQADLGIGDGLGWSLISDMKKGIIYATNELFPHIEHKMCARHIYAR</sequence>
<evidence type="ECO:0000259" key="2">
    <source>
        <dbReference type="Pfam" id="PF10551"/>
    </source>
</evidence>
<dbReference type="AlphaFoldDB" id="A0AB40C710"/>
<evidence type="ECO:0000313" key="3">
    <source>
        <dbReference type="Proteomes" id="UP001515500"/>
    </source>
</evidence>
<dbReference type="PANTHER" id="PTHR31973">
    <property type="entry name" value="POLYPROTEIN, PUTATIVE-RELATED"/>
    <property type="match status" value="1"/>
</dbReference>
<dbReference type="Pfam" id="PF10551">
    <property type="entry name" value="MULE"/>
    <property type="match status" value="1"/>
</dbReference>
<feature type="domain" description="MULE transposase" evidence="2">
    <location>
        <begin position="236"/>
        <end position="318"/>
    </location>
</feature>
<gene>
    <name evidence="4" type="primary">LOC120271525</name>
</gene>
<dbReference type="GeneID" id="120271525"/>
<protein>
    <submittedName>
        <fullName evidence="4">Uncharacterized protein LOC120271525</fullName>
    </submittedName>
</protein>
<evidence type="ECO:0000256" key="1">
    <source>
        <dbReference type="SAM" id="MobiDB-lite"/>
    </source>
</evidence>
<name>A0AB40C710_DIOCR</name>
<dbReference type="InterPro" id="IPR018289">
    <property type="entry name" value="MULE_transposase_dom"/>
</dbReference>
<reference evidence="4" key="1">
    <citation type="submission" date="2025-08" db="UniProtKB">
        <authorList>
            <consortium name="RefSeq"/>
        </authorList>
    </citation>
    <scope>IDENTIFICATION</scope>
</reference>
<proteinExistence type="predicted"/>
<keyword evidence="3" id="KW-1185">Reference proteome</keyword>
<organism evidence="3 4">
    <name type="scientific">Dioscorea cayennensis subsp. rotundata</name>
    <name type="common">White Guinea yam</name>
    <name type="synonym">Dioscorea rotundata</name>
    <dbReference type="NCBI Taxonomy" id="55577"/>
    <lineage>
        <taxon>Eukaryota</taxon>
        <taxon>Viridiplantae</taxon>
        <taxon>Streptophyta</taxon>
        <taxon>Embryophyta</taxon>
        <taxon>Tracheophyta</taxon>
        <taxon>Spermatophyta</taxon>
        <taxon>Magnoliopsida</taxon>
        <taxon>Liliopsida</taxon>
        <taxon>Dioscoreales</taxon>
        <taxon>Dioscoreaceae</taxon>
        <taxon>Dioscorea</taxon>
    </lineage>
</organism>
<dbReference type="RefSeq" id="XP_039134148.1">
    <property type="nucleotide sequence ID" value="XM_039278214.1"/>
</dbReference>
<accession>A0AB40C710</accession>
<feature type="region of interest" description="Disordered" evidence="1">
    <location>
        <begin position="1"/>
        <end position="48"/>
    </location>
</feature>
<dbReference type="PANTHER" id="PTHR31973:SF187">
    <property type="entry name" value="MUTATOR TRANSPOSASE MUDRA PROTEIN"/>
    <property type="match status" value="1"/>
</dbReference>
<dbReference type="Proteomes" id="UP001515500">
    <property type="component" value="Chromosome 11"/>
</dbReference>
<evidence type="ECO:0000313" key="4">
    <source>
        <dbReference type="RefSeq" id="XP_039134148.1"/>
    </source>
</evidence>